<evidence type="ECO:0000313" key="2">
    <source>
        <dbReference type="EMBL" id="AVM48499.1"/>
    </source>
</evidence>
<proteinExistence type="predicted"/>
<keyword evidence="1" id="KW-1133">Transmembrane helix</keyword>
<feature type="transmembrane region" description="Helical" evidence="1">
    <location>
        <begin position="682"/>
        <end position="705"/>
    </location>
</feature>
<dbReference type="RefSeq" id="WP_106057554.1">
    <property type="nucleotide sequence ID" value="NZ_CP027228.1"/>
</dbReference>
<feature type="transmembrane region" description="Helical" evidence="1">
    <location>
        <begin position="237"/>
        <end position="257"/>
    </location>
</feature>
<feature type="transmembrane region" description="Helical" evidence="1">
    <location>
        <begin position="590"/>
        <end position="610"/>
    </location>
</feature>
<feature type="transmembrane region" description="Helical" evidence="1">
    <location>
        <begin position="317"/>
        <end position="337"/>
    </location>
</feature>
<keyword evidence="1" id="KW-0472">Membrane</keyword>
<sequence length="719" mass="83549">MKKIIWGITVLLIMIISIGKFYEEDDVFLNYFLHEFDTTINITSNEHANKNSIIKLEGIAQNNNISFIKSERKPMNGTRERQTLKLYIYLNDVNWFQDSYWNIKINKKENKLNKFSSGEIKSLLTRKKVQLKSFEKMNEVSFSGDYHVRGTEKEINEFVKEINRSKEMTAVIDKSYVVTSGITWNQVVLYMILVGCIISIFVVSCILFNNLISKELAVEGLLGYNYFGLSIRKTIDILLLPSCIGVVGSIAVIMLLINEYMNFECVFLMKDIYVAISKIIAVLFFAEWILLYRKIKSINLIKWLKGYRKYSIRNSKLTKIIVTAITIYFATISVMSYKEYISLRGCLENWRDSKHYTNTACTWSWAYVEDDDKFNNVVAPKLNKLWNQLDNKGGILFFAPNPEYGSTGYDDKYMKDQAFYGKYAYVNDNYLRTTNIVDISGNKINRNTVNENEWIIYVPDDLKVSKKDKAKIREDHRFQSLKKENLKEKYIFIKSNQETFSYDINKRIDRAKVKGYVLVAVRGSDMSPYEGVKLPVLVNGQFHPYVLHPEKPYDEIKNIAKKTQAEQFILYSKSVYNEVVDMISSFKIEFIIYLISSILLMIILFISLKLDNDTYYYKNRQKIAVSNLLGYRFYDVHKNRLASIIKDNIASLIVVCVLIMYPKITGSLDIFEPRDGWANSQIAVNIVIGALFILICSCIELILLLKNENMVAKRLREGN</sequence>
<evidence type="ECO:0008006" key="4">
    <source>
        <dbReference type="Google" id="ProtNLM"/>
    </source>
</evidence>
<feature type="transmembrane region" description="Helical" evidence="1">
    <location>
        <begin position="272"/>
        <end position="292"/>
    </location>
</feature>
<name>A0A2S0L5D3_9FIRM</name>
<evidence type="ECO:0000256" key="1">
    <source>
        <dbReference type="SAM" id="Phobius"/>
    </source>
</evidence>
<gene>
    <name evidence="2" type="ORF">C5Q96_06425</name>
</gene>
<dbReference type="Proteomes" id="UP000237883">
    <property type="component" value="Chromosome"/>
</dbReference>
<dbReference type="KEGG" id="mdv:C5Q96_06425"/>
<keyword evidence="3" id="KW-1185">Reference proteome</keyword>
<dbReference type="EMBL" id="CP027228">
    <property type="protein sequence ID" value="AVM48499.1"/>
    <property type="molecule type" value="Genomic_DNA"/>
</dbReference>
<organism evidence="2 3">
    <name type="scientific">Mogibacterium diversum</name>
    <dbReference type="NCBI Taxonomy" id="114527"/>
    <lineage>
        <taxon>Bacteria</taxon>
        <taxon>Bacillati</taxon>
        <taxon>Bacillota</taxon>
        <taxon>Clostridia</taxon>
        <taxon>Peptostreptococcales</taxon>
        <taxon>Anaerovoracaceae</taxon>
        <taxon>Mogibacterium</taxon>
    </lineage>
</organism>
<reference evidence="3" key="1">
    <citation type="submission" date="2018-02" db="EMBL/GenBank/DDBJ databases">
        <authorList>
            <person name="Holder M.E."/>
            <person name="Ajami N.J."/>
            <person name="Petrosino J.F."/>
        </authorList>
    </citation>
    <scope>NUCLEOTIDE SEQUENCE [LARGE SCALE GENOMIC DNA]</scope>
    <source>
        <strain evidence="3">CCUG 47132</strain>
    </source>
</reference>
<keyword evidence="1" id="KW-0812">Transmembrane</keyword>
<dbReference type="AlphaFoldDB" id="A0A2S0L5D3"/>
<feature type="transmembrane region" description="Helical" evidence="1">
    <location>
        <begin position="187"/>
        <end position="208"/>
    </location>
</feature>
<dbReference type="GeneID" id="78391896"/>
<accession>A0A2S0L5D3</accession>
<feature type="transmembrane region" description="Helical" evidence="1">
    <location>
        <begin position="641"/>
        <end position="662"/>
    </location>
</feature>
<evidence type="ECO:0000313" key="3">
    <source>
        <dbReference type="Proteomes" id="UP000237883"/>
    </source>
</evidence>
<dbReference type="OrthoDB" id="1688509at2"/>
<protein>
    <recommendedName>
        <fullName evidence="4">ABC3 transporter permease protein domain-containing protein</fullName>
    </recommendedName>
</protein>